<dbReference type="EMBL" id="MBEV02000001">
    <property type="protein sequence ID" value="MUP03529.1"/>
    <property type="molecule type" value="Genomic_DNA"/>
</dbReference>
<evidence type="ECO:0000313" key="3">
    <source>
        <dbReference type="Proteomes" id="UP000175993"/>
    </source>
</evidence>
<dbReference type="RefSeq" id="WP_139190358.1">
    <property type="nucleotide sequence ID" value="NZ_CP118259.1"/>
</dbReference>
<gene>
    <name evidence="2" type="ORF">BBI04_001640</name>
</gene>
<evidence type="ECO:0000313" key="2">
    <source>
        <dbReference type="EMBL" id="MUP03529.1"/>
    </source>
</evidence>
<dbReference type="Gene3D" id="2.40.50.230">
    <property type="entry name" value="Gp5 N-terminal domain"/>
    <property type="match status" value="1"/>
</dbReference>
<feature type="region of interest" description="Disordered" evidence="1">
    <location>
        <begin position="147"/>
        <end position="170"/>
    </location>
</feature>
<proteinExistence type="predicted"/>
<dbReference type="InterPro" id="IPR037026">
    <property type="entry name" value="Vgr_OB-fold_dom_sf"/>
</dbReference>
<reference evidence="2 3" key="1">
    <citation type="submission" date="2019-11" db="EMBL/GenBank/DDBJ databases">
        <title>Whole-genome sequencing of Allorhizobium vitis.</title>
        <authorList>
            <person name="Gan H.M."/>
            <person name="Savka M.A."/>
        </authorList>
    </citation>
    <scope>NUCLEOTIDE SEQUENCE [LARGE SCALE GENOMIC DNA]</scope>
    <source>
        <strain evidence="2 3">AB4</strain>
    </source>
</reference>
<sequence length="170" mass="17673">MRASDEYRQNPTVRRGVVVDRDPKTMRVKVQFKDEDEVVTQWIDVVAKSATGVSAFQMPGQGDEAWCAMDAKGEAGCLIGSRYNSKDAPPANSNDVMAITFSGGSIVIDTASGNMTVKSSGAVTVEAAGDVTIKAANIVLESGSLTHNGKNIGSDHGHVSAPPGSPGPPV</sequence>
<accession>A0ABD6G5Z5</accession>
<protein>
    <recommendedName>
        <fullName evidence="4">Phage baseplate assembly protein V</fullName>
    </recommendedName>
</protein>
<evidence type="ECO:0000256" key="1">
    <source>
        <dbReference type="SAM" id="MobiDB-lite"/>
    </source>
</evidence>
<dbReference type="AlphaFoldDB" id="A0ABD6G5Z5"/>
<comment type="caution">
    <text evidence="2">The sequence shown here is derived from an EMBL/GenBank/DDBJ whole genome shotgun (WGS) entry which is preliminary data.</text>
</comment>
<evidence type="ECO:0008006" key="4">
    <source>
        <dbReference type="Google" id="ProtNLM"/>
    </source>
</evidence>
<dbReference type="Proteomes" id="UP000175993">
    <property type="component" value="Unassembled WGS sequence"/>
</dbReference>
<dbReference type="Gene3D" id="6.20.150.10">
    <property type="match status" value="1"/>
</dbReference>
<name>A0ABD6G5Z5_AGRVI</name>
<organism evidence="2 3">
    <name type="scientific">Agrobacterium vitis</name>
    <name type="common">Rhizobium vitis</name>
    <dbReference type="NCBI Taxonomy" id="373"/>
    <lineage>
        <taxon>Bacteria</taxon>
        <taxon>Pseudomonadati</taxon>
        <taxon>Pseudomonadota</taxon>
        <taxon>Alphaproteobacteria</taxon>
        <taxon>Hyphomicrobiales</taxon>
        <taxon>Rhizobiaceae</taxon>
        <taxon>Rhizobium/Agrobacterium group</taxon>
        <taxon>Agrobacterium</taxon>
    </lineage>
</organism>